<keyword evidence="3" id="KW-1185">Reference proteome</keyword>
<evidence type="ECO:0000313" key="2">
    <source>
        <dbReference type="EMBL" id="KAK9121337.1"/>
    </source>
</evidence>
<proteinExistence type="predicted"/>
<organism evidence="2 3">
    <name type="scientific">Stephania yunnanensis</name>
    <dbReference type="NCBI Taxonomy" id="152371"/>
    <lineage>
        <taxon>Eukaryota</taxon>
        <taxon>Viridiplantae</taxon>
        <taxon>Streptophyta</taxon>
        <taxon>Embryophyta</taxon>
        <taxon>Tracheophyta</taxon>
        <taxon>Spermatophyta</taxon>
        <taxon>Magnoliopsida</taxon>
        <taxon>Ranunculales</taxon>
        <taxon>Menispermaceae</taxon>
        <taxon>Menispermoideae</taxon>
        <taxon>Cissampelideae</taxon>
        <taxon>Stephania</taxon>
    </lineage>
</organism>
<gene>
    <name evidence="2" type="ORF">Syun_018954</name>
</gene>
<reference evidence="2 3" key="1">
    <citation type="submission" date="2024-01" db="EMBL/GenBank/DDBJ databases">
        <title>Genome assemblies of Stephania.</title>
        <authorList>
            <person name="Yang L."/>
        </authorList>
    </citation>
    <scope>NUCLEOTIDE SEQUENCE [LARGE SCALE GENOMIC DNA]</scope>
    <source>
        <strain evidence="2">YNDBR</strain>
        <tissue evidence="2">Leaf</tissue>
    </source>
</reference>
<feature type="region of interest" description="Disordered" evidence="1">
    <location>
        <begin position="83"/>
        <end position="105"/>
    </location>
</feature>
<sequence length="105" mass="11500">MKELRESGDVKNDAPKPIMTVISDSLNKSERELGSLEHDQIIKKATMMHFGGRPNMKAIDWGKIMPSTCYEYENGIIMIVGGESGSESGEFGGVEGSSTRMDMPT</sequence>
<dbReference type="Proteomes" id="UP001420932">
    <property type="component" value="Unassembled WGS sequence"/>
</dbReference>
<protein>
    <submittedName>
        <fullName evidence="2">Uncharacterized protein</fullName>
    </submittedName>
</protein>
<comment type="caution">
    <text evidence="2">The sequence shown here is derived from an EMBL/GenBank/DDBJ whole genome shotgun (WGS) entry which is preliminary data.</text>
</comment>
<dbReference type="EMBL" id="JBBNAF010000008">
    <property type="protein sequence ID" value="KAK9121337.1"/>
    <property type="molecule type" value="Genomic_DNA"/>
</dbReference>
<dbReference type="AlphaFoldDB" id="A0AAP0IV55"/>
<evidence type="ECO:0000256" key="1">
    <source>
        <dbReference type="SAM" id="MobiDB-lite"/>
    </source>
</evidence>
<accession>A0AAP0IV55</accession>
<name>A0AAP0IV55_9MAGN</name>
<evidence type="ECO:0000313" key="3">
    <source>
        <dbReference type="Proteomes" id="UP001420932"/>
    </source>
</evidence>